<organism evidence="4 5">
    <name type="scientific">Vitis vinifera</name>
    <name type="common">Grape</name>
    <dbReference type="NCBI Taxonomy" id="29760"/>
    <lineage>
        <taxon>Eukaryota</taxon>
        <taxon>Viridiplantae</taxon>
        <taxon>Streptophyta</taxon>
        <taxon>Embryophyta</taxon>
        <taxon>Tracheophyta</taxon>
        <taxon>Spermatophyta</taxon>
        <taxon>Magnoliopsida</taxon>
        <taxon>eudicotyledons</taxon>
        <taxon>Gunneridae</taxon>
        <taxon>Pentapetalae</taxon>
        <taxon>rosids</taxon>
        <taxon>Vitales</taxon>
        <taxon>Vitaceae</taxon>
        <taxon>Viteae</taxon>
        <taxon>Vitis</taxon>
    </lineage>
</organism>
<gene>
    <name evidence="4" type="primary">TY3B-I_625</name>
    <name evidence="4" type="ORF">CK203_027697</name>
</gene>
<dbReference type="Pfam" id="PF13456">
    <property type="entry name" value="RVT_3"/>
    <property type="match status" value="1"/>
</dbReference>
<feature type="domain" description="Reverse transcriptase" evidence="1">
    <location>
        <begin position="88"/>
        <end position="248"/>
    </location>
</feature>
<proteinExistence type="predicted"/>
<dbReference type="Gene3D" id="3.30.70.270">
    <property type="match status" value="2"/>
</dbReference>
<dbReference type="PANTHER" id="PTHR48475">
    <property type="entry name" value="RIBONUCLEASE H"/>
    <property type="match status" value="1"/>
</dbReference>
<dbReference type="AlphaFoldDB" id="A0A438IHP6"/>
<evidence type="ECO:0000313" key="5">
    <source>
        <dbReference type="Proteomes" id="UP000288805"/>
    </source>
</evidence>
<dbReference type="InterPro" id="IPR000477">
    <property type="entry name" value="RT_dom"/>
</dbReference>
<accession>A0A438IHP6</accession>
<dbReference type="Gene3D" id="3.30.420.10">
    <property type="entry name" value="Ribonuclease H-like superfamily/Ribonuclease H"/>
    <property type="match status" value="1"/>
</dbReference>
<dbReference type="Gene3D" id="3.10.10.10">
    <property type="entry name" value="HIV Type 1 Reverse Transcriptase, subunit A, domain 1"/>
    <property type="match status" value="1"/>
</dbReference>
<dbReference type="InterPro" id="IPR036397">
    <property type="entry name" value="RNaseH_sf"/>
</dbReference>
<dbReference type="Pfam" id="PF00078">
    <property type="entry name" value="RVT_1"/>
    <property type="match status" value="1"/>
</dbReference>
<dbReference type="CDD" id="cd09279">
    <property type="entry name" value="RNase_HI_like"/>
    <property type="match status" value="1"/>
</dbReference>
<dbReference type="InterPro" id="IPR041577">
    <property type="entry name" value="RT_RNaseH_2"/>
</dbReference>
<dbReference type="SUPFAM" id="SSF53098">
    <property type="entry name" value="Ribonuclease H-like"/>
    <property type="match status" value="1"/>
</dbReference>
<dbReference type="GO" id="GO:0004523">
    <property type="term" value="F:RNA-DNA hybrid ribonuclease activity"/>
    <property type="evidence" value="ECO:0007669"/>
    <property type="project" value="InterPro"/>
</dbReference>
<evidence type="ECO:0000259" key="2">
    <source>
        <dbReference type="Pfam" id="PF13456"/>
    </source>
</evidence>
<dbReference type="InterPro" id="IPR012337">
    <property type="entry name" value="RNaseH-like_sf"/>
</dbReference>
<evidence type="ECO:0000313" key="4">
    <source>
        <dbReference type="EMBL" id="RVW96009.1"/>
    </source>
</evidence>
<sequence length="764" mass="88641">MREITSSNYSDPTWTFLHGPMRTCLGLDPFIVQHCLPLLPHARPVKQKLRQLNPRWSLQVKEEIQKQLSVGFLSVVEYPEWLANVVHVPKKDGKVRVCVDFRDLNKANPKDDFPLPHIDMLVDSTLGHLMLSFMDEFFEYNQILMALEDIERTFFITKWGIYCHRVMPFGLKNAGVTYQRAATTLFHDIMHRDVEVYVDDMIVKSRDRSDHLAALESFFEIIKQFRLRLNPKKYTFGVTSRKLLGYMISERGRLQYISKFIARLIDICEPIFQLLRKIQPTVWDDQCQRTFERIRKYLLSPQVLVPPIPRRSLLLYLSVSNIALGCMLAQLDDSGKERATRRLRHYMTEYSVHLISRLYPLRYLFNRPALVGRLMRWLVLLTKFDIHYVTQKSIRGSIVVDHLASLPISDDRAIDDDFPDEDVAIVTSLSGWHMYFDGIANHSGYRIGVLLISSHGDQIPRFVRLAFLDRYPATNNIVEYETYILGLETALELGIRQMEVFGDSNMVLRHIQGEWNTRDVKLRPYHAYLELLVGRFDDLRYTHLPRAYNQFVDALATLASMIDIPTDTVVRHLLIESRSVPTYCCLIDEAEFDDGLPWYHDIYQFLRLGAYLEAATAKDKRALRQLTTRFMICGETLYRRSADGMLLLCLDRTSVDRVMREVHAGVYGPHMGEHMLTYTWRPHSCAAFGVTRIDFTMAIFSMGPKTNGAVEAANKNIKRILRRMVETSRDCMEAVLPVEIEMGSLRIALEQQIPKANWAQAQLD</sequence>
<protein>
    <submittedName>
        <fullName evidence="4">Transposon Ty3-I Gag-Pol polyprotein</fullName>
    </submittedName>
</protein>
<dbReference type="InterPro" id="IPR002156">
    <property type="entry name" value="RNaseH_domain"/>
</dbReference>
<feature type="domain" description="Reverse transcriptase/retrotransposon-derived protein RNase H-like" evidence="3">
    <location>
        <begin position="283"/>
        <end position="338"/>
    </location>
</feature>
<dbReference type="InterPro" id="IPR043128">
    <property type="entry name" value="Rev_trsase/Diguanyl_cyclase"/>
</dbReference>
<reference evidence="4 5" key="1">
    <citation type="journal article" date="2018" name="PLoS Genet.">
        <title>Population sequencing reveals clonal diversity and ancestral inbreeding in the grapevine cultivar Chardonnay.</title>
        <authorList>
            <person name="Roach M.J."/>
            <person name="Johnson D.L."/>
            <person name="Bohlmann J."/>
            <person name="van Vuuren H.J."/>
            <person name="Jones S.J."/>
            <person name="Pretorius I.S."/>
            <person name="Schmidt S.A."/>
            <person name="Borneman A.R."/>
        </authorList>
    </citation>
    <scope>NUCLEOTIDE SEQUENCE [LARGE SCALE GENOMIC DNA]</scope>
    <source>
        <strain evidence="5">cv. Chardonnay</strain>
        <tissue evidence="4">Leaf</tissue>
    </source>
</reference>
<feature type="domain" description="RNase H type-1" evidence="2">
    <location>
        <begin position="473"/>
        <end position="558"/>
    </location>
</feature>
<dbReference type="InterPro" id="IPR043502">
    <property type="entry name" value="DNA/RNA_pol_sf"/>
</dbReference>
<dbReference type="Proteomes" id="UP000288805">
    <property type="component" value="Unassembled WGS sequence"/>
</dbReference>
<name>A0A438IHP6_VITVI</name>
<dbReference type="PANTHER" id="PTHR48475:SF1">
    <property type="entry name" value="RNASE H TYPE-1 DOMAIN-CONTAINING PROTEIN"/>
    <property type="match status" value="1"/>
</dbReference>
<comment type="caution">
    <text evidence="4">The sequence shown here is derived from an EMBL/GenBank/DDBJ whole genome shotgun (WGS) entry which is preliminary data.</text>
</comment>
<dbReference type="EMBL" id="QGNW01000110">
    <property type="protein sequence ID" value="RVW96009.1"/>
    <property type="molecule type" value="Genomic_DNA"/>
</dbReference>
<dbReference type="CDD" id="cd01647">
    <property type="entry name" value="RT_LTR"/>
    <property type="match status" value="1"/>
</dbReference>
<dbReference type="Pfam" id="PF17919">
    <property type="entry name" value="RT_RNaseH_2"/>
    <property type="match status" value="1"/>
</dbReference>
<dbReference type="GO" id="GO:0003676">
    <property type="term" value="F:nucleic acid binding"/>
    <property type="evidence" value="ECO:0007669"/>
    <property type="project" value="InterPro"/>
</dbReference>
<dbReference type="SUPFAM" id="SSF56672">
    <property type="entry name" value="DNA/RNA polymerases"/>
    <property type="match status" value="1"/>
</dbReference>
<evidence type="ECO:0000259" key="1">
    <source>
        <dbReference type="Pfam" id="PF00078"/>
    </source>
</evidence>
<evidence type="ECO:0000259" key="3">
    <source>
        <dbReference type="Pfam" id="PF17919"/>
    </source>
</evidence>